<dbReference type="InParanoid" id="A8PFK5"/>
<dbReference type="InterPro" id="IPR045340">
    <property type="entry name" value="DUF6533"/>
</dbReference>
<dbReference type="STRING" id="240176.A8PFK5"/>
<proteinExistence type="predicted"/>
<dbReference type="OrthoDB" id="3267855at2759"/>
<dbReference type="GeneID" id="6017749"/>
<feature type="region of interest" description="Disordered" evidence="1">
    <location>
        <begin position="373"/>
        <end position="396"/>
    </location>
</feature>
<gene>
    <name evidence="4" type="ORF">CC1G_04927</name>
</gene>
<evidence type="ECO:0000256" key="2">
    <source>
        <dbReference type="SAM" id="Phobius"/>
    </source>
</evidence>
<feature type="transmembrane region" description="Helical" evidence="2">
    <location>
        <begin position="208"/>
        <end position="233"/>
    </location>
</feature>
<evidence type="ECO:0000256" key="1">
    <source>
        <dbReference type="SAM" id="MobiDB-lite"/>
    </source>
</evidence>
<organism evidence="4 5">
    <name type="scientific">Coprinopsis cinerea (strain Okayama-7 / 130 / ATCC MYA-4618 / FGSC 9003)</name>
    <name type="common">Inky cap fungus</name>
    <name type="synonym">Hormographiella aspergillata</name>
    <dbReference type="NCBI Taxonomy" id="240176"/>
    <lineage>
        <taxon>Eukaryota</taxon>
        <taxon>Fungi</taxon>
        <taxon>Dikarya</taxon>
        <taxon>Basidiomycota</taxon>
        <taxon>Agaricomycotina</taxon>
        <taxon>Agaricomycetes</taxon>
        <taxon>Agaricomycetidae</taxon>
        <taxon>Agaricales</taxon>
        <taxon>Agaricineae</taxon>
        <taxon>Psathyrellaceae</taxon>
        <taxon>Coprinopsis</taxon>
    </lineage>
</organism>
<feature type="region of interest" description="Disordered" evidence="1">
    <location>
        <begin position="295"/>
        <end position="331"/>
    </location>
</feature>
<evidence type="ECO:0000313" key="4">
    <source>
        <dbReference type="EMBL" id="EAU80817.1"/>
    </source>
</evidence>
<keyword evidence="2" id="KW-0472">Membrane</keyword>
<protein>
    <recommendedName>
        <fullName evidence="3">DUF6533 domain-containing protein</fullName>
    </recommendedName>
</protein>
<keyword evidence="2" id="KW-1133">Transmembrane helix</keyword>
<comment type="caution">
    <text evidence="4">The sequence shown here is derived from an EMBL/GenBank/DDBJ whole genome shotgun (WGS) entry which is preliminary data.</text>
</comment>
<evidence type="ECO:0000259" key="3">
    <source>
        <dbReference type="Pfam" id="PF20151"/>
    </source>
</evidence>
<feature type="domain" description="DUF6533" evidence="3">
    <location>
        <begin position="19"/>
        <end position="51"/>
    </location>
</feature>
<evidence type="ECO:0000313" key="5">
    <source>
        <dbReference type="Proteomes" id="UP000001861"/>
    </source>
</evidence>
<dbReference type="Proteomes" id="UP000001861">
    <property type="component" value="Unassembled WGS sequence"/>
</dbReference>
<dbReference type="Pfam" id="PF20151">
    <property type="entry name" value="DUF6533"/>
    <property type="match status" value="1"/>
</dbReference>
<dbReference type="VEuPathDB" id="FungiDB:CC1G_04927"/>
<keyword evidence="2" id="KW-0812">Transmembrane</keyword>
<feature type="transmembrane region" description="Helical" evidence="2">
    <location>
        <begin position="128"/>
        <end position="147"/>
    </location>
</feature>
<reference evidence="4 5" key="1">
    <citation type="journal article" date="2010" name="Proc. Natl. Acad. Sci. U.S.A.">
        <title>Insights into evolution of multicellular fungi from the assembled chromosomes of the mushroom Coprinopsis cinerea (Coprinus cinereus).</title>
        <authorList>
            <person name="Stajich J.E."/>
            <person name="Wilke S.K."/>
            <person name="Ahren D."/>
            <person name="Au C.H."/>
            <person name="Birren B.W."/>
            <person name="Borodovsky M."/>
            <person name="Burns C."/>
            <person name="Canback B."/>
            <person name="Casselton L.A."/>
            <person name="Cheng C.K."/>
            <person name="Deng J."/>
            <person name="Dietrich F.S."/>
            <person name="Fargo D.C."/>
            <person name="Farman M.L."/>
            <person name="Gathman A.C."/>
            <person name="Goldberg J."/>
            <person name="Guigo R."/>
            <person name="Hoegger P.J."/>
            <person name="Hooker J.B."/>
            <person name="Huggins A."/>
            <person name="James T.Y."/>
            <person name="Kamada T."/>
            <person name="Kilaru S."/>
            <person name="Kodira C."/>
            <person name="Kues U."/>
            <person name="Kupfer D."/>
            <person name="Kwan H.S."/>
            <person name="Lomsadze A."/>
            <person name="Li W."/>
            <person name="Lilly W.W."/>
            <person name="Ma L.J."/>
            <person name="Mackey A.J."/>
            <person name="Manning G."/>
            <person name="Martin F."/>
            <person name="Muraguchi H."/>
            <person name="Natvig D.O."/>
            <person name="Palmerini H."/>
            <person name="Ramesh M.A."/>
            <person name="Rehmeyer C.J."/>
            <person name="Roe B.A."/>
            <person name="Shenoy N."/>
            <person name="Stanke M."/>
            <person name="Ter-Hovhannisyan V."/>
            <person name="Tunlid A."/>
            <person name="Velagapudi R."/>
            <person name="Vision T.J."/>
            <person name="Zeng Q."/>
            <person name="Zolan M.E."/>
            <person name="Pukkila P.J."/>
        </authorList>
    </citation>
    <scope>NUCLEOTIDE SEQUENCE [LARGE SCALE GENOMIC DNA]</scope>
    <source>
        <strain evidence="5">Okayama-7 / 130 / ATCC MYA-4618 / FGSC 9003</strain>
    </source>
</reference>
<dbReference type="RefSeq" id="XP_001841083.1">
    <property type="nucleotide sequence ID" value="XM_001841031.2"/>
</dbReference>
<dbReference type="EMBL" id="AACS02000002">
    <property type="protein sequence ID" value="EAU80817.1"/>
    <property type="molecule type" value="Genomic_DNA"/>
</dbReference>
<dbReference type="eggNOG" id="ENOG502SNJ0">
    <property type="taxonomic scope" value="Eukaryota"/>
</dbReference>
<feature type="transmembrane region" description="Helical" evidence="2">
    <location>
        <begin position="167"/>
        <end position="188"/>
    </location>
</feature>
<dbReference type="AlphaFoldDB" id="A8PFK5"/>
<accession>A8PFK5</accession>
<name>A8PFK5_COPC7</name>
<sequence>MSSQAAAITRALLTRADYCLQASSVVVLYYDYLLTLPAEVEYIWKNPFRFITFLDTDSIPGSKRLINVPARCIVVRLTASVLSTFGHFGIISRPHAHLSRIDLKLTTEDAPLAVWGLRTYAICDGNKIIAALIGLTGLSVVVMRIAITSAHIAYARQVGDSFEFRHFGIATGALMMTFEALSFLFAAIRALRTLRNDKKFWENPRATLNAVIFSQGLIYITAVFALSILTATFNLKVWGGTVIRPMNSLKLPLAGLLTARFLLKIKMWERRESATSAGEITTLQFNPVAIEDVKGKSKGTTSAGTTDVEADRDGIHFDDDDDDPGYSTRRVPVIRELGRDIGPRRTNEVGMAEKWRVTDYEWEREQMHVFVDEKAGERPESSQVAEPPMANSNSHA</sequence>
<keyword evidence="5" id="KW-1185">Reference proteome</keyword>
<dbReference type="KEGG" id="cci:CC1G_04927"/>
<dbReference type="OMA" id="MSNTHIA"/>